<keyword evidence="1" id="KW-0472">Membrane</keyword>
<accession>A0A344LIS1</accession>
<dbReference type="SUPFAM" id="SSF53822">
    <property type="entry name" value="Periplasmic binding protein-like I"/>
    <property type="match status" value="1"/>
</dbReference>
<keyword evidence="1" id="KW-0812">Transmembrane</keyword>
<dbReference type="Proteomes" id="UP000250434">
    <property type="component" value="Chromosome"/>
</dbReference>
<evidence type="ECO:0000313" key="2">
    <source>
        <dbReference type="EMBL" id="AXB47945.1"/>
    </source>
</evidence>
<proteinExistence type="predicted"/>
<organism evidence="2 3">
    <name type="scientific">Amycolatopsis albispora</name>
    <dbReference type="NCBI Taxonomy" id="1804986"/>
    <lineage>
        <taxon>Bacteria</taxon>
        <taxon>Bacillati</taxon>
        <taxon>Actinomycetota</taxon>
        <taxon>Actinomycetes</taxon>
        <taxon>Pseudonocardiales</taxon>
        <taxon>Pseudonocardiaceae</taxon>
        <taxon>Amycolatopsis</taxon>
    </lineage>
</organism>
<evidence type="ECO:0000256" key="1">
    <source>
        <dbReference type="SAM" id="Phobius"/>
    </source>
</evidence>
<dbReference type="Gene3D" id="3.40.50.2300">
    <property type="match status" value="2"/>
</dbReference>
<dbReference type="OrthoDB" id="3440574at2"/>
<protein>
    <submittedName>
        <fullName evidence="2">Uncharacterized protein</fullName>
    </submittedName>
</protein>
<dbReference type="AlphaFoldDB" id="A0A344LIS1"/>
<name>A0A344LIS1_9PSEU</name>
<keyword evidence="3" id="KW-1185">Reference proteome</keyword>
<dbReference type="EMBL" id="CP015163">
    <property type="protein sequence ID" value="AXB47945.1"/>
    <property type="molecule type" value="Genomic_DNA"/>
</dbReference>
<keyword evidence="1" id="KW-1133">Transmembrane helix</keyword>
<evidence type="ECO:0000313" key="3">
    <source>
        <dbReference type="Proteomes" id="UP000250434"/>
    </source>
</evidence>
<dbReference type="InterPro" id="IPR028082">
    <property type="entry name" value="Peripla_BP_I"/>
</dbReference>
<dbReference type="KEGG" id="aab:A4R43_40455"/>
<gene>
    <name evidence="2" type="ORF">A4R43_40455</name>
</gene>
<dbReference type="RefSeq" id="WP_113697014.1">
    <property type="nucleotide sequence ID" value="NZ_CP015163.1"/>
</dbReference>
<feature type="transmembrane region" description="Helical" evidence="1">
    <location>
        <begin position="20"/>
        <end position="42"/>
    </location>
</feature>
<sequence length="493" mass="53189">MSTGTDRITPPKPAWWKWLWVGGAVVLVVAVVVAVTVVVPAINQAARTCDEGVEQRGELSECTGVTDGRYVFSPDLAGVQGRIRAENDAVLASGEPYVSVAVFLPMTLAKPDILSPEWVRHQLQGAYLAQLRANAGAWGGSTPRIRLLLANPGSRLAQWEPVVAELERRIEPDRLVAVTGIGLSLDDARRAMTRLSELKIPIIGSHLAADELSQIPGFLRVSPTSSTYAQSAANHIKPTARTAMLVRDSNPGDLYPKTLADAFTARFADNEHRIVGRTELFDSTLPGVENTFLQMMPNLCGNDPDVVYFAGREHHLTAFIAELANRRCLDQPITVLTGDLALVEAPDAAMRRGLEANVTVLAPGLAHPQAWSTTPEEFSRVSVEGFRQPGCEDCFEAMFPGERLDDGVAILAHDAVLTAVWAVRHSVANPAGQVTARDVLQVRNRLHGELAIPGASGRISFDDRGDPVNKAVPILRVRVDDTPEFVALATPAG</sequence>
<reference evidence="2 3" key="1">
    <citation type="submission" date="2016-04" db="EMBL/GenBank/DDBJ databases">
        <title>Complete genome sequence and analysis of deep-sea sediment isolate, Amycolatopsis sp. WP1.</title>
        <authorList>
            <person name="Wang H."/>
            <person name="Chen S."/>
            <person name="Wu Q."/>
        </authorList>
    </citation>
    <scope>NUCLEOTIDE SEQUENCE [LARGE SCALE GENOMIC DNA]</scope>
    <source>
        <strain evidence="2 3">WP1</strain>
    </source>
</reference>